<dbReference type="AlphaFoldDB" id="A0A4R5D483"/>
<dbReference type="PANTHER" id="PTHR33498">
    <property type="entry name" value="TRANSPOSASE FOR INSERTION SEQUENCE ELEMENT IS1557"/>
    <property type="match status" value="1"/>
</dbReference>
<dbReference type="OrthoDB" id="2110692at2"/>
<organism evidence="2 3">
    <name type="scientific">Flavobacterium sandaracinum</name>
    <dbReference type="NCBI Taxonomy" id="2541733"/>
    <lineage>
        <taxon>Bacteria</taxon>
        <taxon>Pseudomonadati</taxon>
        <taxon>Bacteroidota</taxon>
        <taxon>Flavobacteriia</taxon>
        <taxon>Flavobacteriales</taxon>
        <taxon>Flavobacteriaceae</taxon>
        <taxon>Flavobacterium</taxon>
    </lineage>
</organism>
<dbReference type="Proteomes" id="UP000294644">
    <property type="component" value="Unassembled WGS sequence"/>
</dbReference>
<dbReference type="PANTHER" id="PTHR33498:SF1">
    <property type="entry name" value="TRANSPOSASE FOR INSERTION SEQUENCE ELEMENT IS1557"/>
    <property type="match status" value="1"/>
</dbReference>
<feature type="domain" description="Transposase IS204/IS1001/IS1096/IS1165 DDE" evidence="1">
    <location>
        <begin position="11"/>
        <end position="275"/>
    </location>
</feature>
<evidence type="ECO:0000259" key="1">
    <source>
        <dbReference type="Pfam" id="PF01610"/>
    </source>
</evidence>
<dbReference type="EMBL" id="SMFN01000004">
    <property type="protein sequence ID" value="TDE06044.1"/>
    <property type="molecule type" value="Genomic_DNA"/>
</dbReference>
<evidence type="ECO:0000313" key="3">
    <source>
        <dbReference type="Proteomes" id="UP000294644"/>
    </source>
</evidence>
<comment type="caution">
    <text evidence="2">The sequence shown here is derived from an EMBL/GenBank/DDBJ whole genome shotgun (WGS) entry which is preliminary data.</text>
</comment>
<name>A0A4R5D483_9FLAO</name>
<protein>
    <submittedName>
        <fullName evidence="2">DDE transposase</fullName>
    </submittedName>
</protein>
<accession>A0A4R5D483</accession>
<proteinExistence type="predicted"/>
<sequence length="281" mass="32817">MIYPENIGEKLSIDELSLSKGEIYTFVTNKNGKGKKGTLVACVKGTKSQDIIDVLSLIPLEKRKSVREITLDMANNMQLASRMAFPEASIVTDRFHVVKLVLEALQHLRIKYRWEEIEKENQAIKIARNQNVKYIPTTFENDDTPKQLLARSRYIIAKKESQWTENQKLRAKILFENYPLLHKAYKHTMEFRNIYELTIREDAKQKMLDWISYTKLLQLTVFNTVANSLIYHLETIANFFINRNTNANAESFNAKIKLFRANQRGVIDVKFFLFRMGKLFA</sequence>
<dbReference type="InterPro" id="IPR002560">
    <property type="entry name" value="Transposase_DDE"/>
</dbReference>
<dbReference type="InterPro" id="IPR047951">
    <property type="entry name" value="Transpos_ISL3"/>
</dbReference>
<keyword evidence="3" id="KW-1185">Reference proteome</keyword>
<dbReference type="Pfam" id="PF01610">
    <property type="entry name" value="DDE_Tnp_ISL3"/>
    <property type="match status" value="1"/>
</dbReference>
<gene>
    <name evidence="2" type="ORF">E0F91_05215</name>
</gene>
<reference evidence="2 3" key="1">
    <citation type="submission" date="2019-03" db="EMBL/GenBank/DDBJ databases">
        <title>Flavobacterium LB-D12 sp. nov., isolated from arctic soil.</title>
        <authorList>
            <person name="Chaudhary D.K."/>
        </authorList>
    </citation>
    <scope>NUCLEOTIDE SEQUENCE [LARGE SCALE GENOMIC DNA]</scope>
    <source>
        <strain evidence="2 3">LB-D12</strain>
    </source>
</reference>
<evidence type="ECO:0000313" key="2">
    <source>
        <dbReference type="EMBL" id="TDE06044.1"/>
    </source>
</evidence>